<dbReference type="Proteomes" id="UP000054565">
    <property type="component" value="Unassembled WGS sequence"/>
</dbReference>
<proteinExistence type="predicted"/>
<name>A0A0J7B2Q1_COCIT</name>
<accession>A0A0J7B2Q1</accession>
<organism evidence="2 3">
    <name type="scientific">Coccidioides immitis RMSCC 2394</name>
    <dbReference type="NCBI Taxonomy" id="404692"/>
    <lineage>
        <taxon>Eukaryota</taxon>
        <taxon>Fungi</taxon>
        <taxon>Dikarya</taxon>
        <taxon>Ascomycota</taxon>
        <taxon>Pezizomycotina</taxon>
        <taxon>Eurotiomycetes</taxon>
        <taxon>Eurotiomycetidae</taxon>
        <taxon>Onygenales</taxon>
        <taxon>Onygenaceae</taxon>
        <taxon>Coccidioides</taxon>
    </lineage>
</organism>
<evidence type="ECO:0000313" key="3">
    <source>
        <dbReference type="Proteomes" id="UP000054565"/>
    </source>
</evidence>
<sequence>MDIDTQHPVIVGDMASMTPPASADGEKPSPRADSPRGSDMDVDSGASVDDDEIRPDHYYGGGRIPIFKPLSDHHSIIHSLARECFLPNADNFDVVDSLRRLLL</sequence>
<dbReference type="AlphaFoldDB" id="A0A0J7B2Q1"/>
<reference evidence="3" key="1">
    <citation type="journal article" date="2010" name="Genome Res.">
        <title>Population genomic sequencing of Coccidioides fungi reveals recent hybridization and transposon control.</title>
        <authorList>
            <person name="Neafsey D.E."/>
            <person name="Barker B.M."/>
            <person name="Sharpton T.J."/>
            <person name="Stajich J.E."/>
            <person name="Park D.J."/>
            <person name="Whiston E."/>
            <person name="Hung C.-Y."/>
            <person name="McMahan C."/>
            <person name="White J."/>
            <person name="Sykes S."/>
            <person name="Heiman D."/>
            <person name="Young S."/>
            <person name="Zeng Q."/>
            <person name="Abouelleil A."/>
            <person name="Aftuck L."/>
            <person name="Bessette D."/>
            <person name="Brown A."/>
            <person name="FitzGerald M."/>
            <person name="Lui A."/>
            <person name="Macdonald J.P."/>
            <person name="Priest M."/>
            <person name="Orbach M.J."/>
            <person name="Galgiani J.N."/>
            <person name="Kirkland T.N."/>
            <person name="Cole G.T."/>
            <person name="Birren B.W."/>
            <person name="Henn M.R."/>
            <person name="Taylor J.W."/>
            <person name="Rounsley S.D."/>
        </authorList>
    </citation>
    <scope>NUCLEOTIDE SEQUENCE [LARGE SCALE GENOMIC DNA]</scope>
    <source>
        <strain evidence="3">RMSCC 2394</strain>
    </source>
</reference>
<dbReference type="EMBL" id="DS028094">
    <property type="protein sequence ID" value="KMP04062.1"/>
    <property type="molecule type" value="Genomic_DNA"/>
</dbReference>
<evidence type="ECO:0000256" key="1">
    <source>
        <dbReference type="SAM" id="MobiDB-lite"/>
    </source>
</evidence>
<evidence type="ECO:0000313" key="2">
    <source>
        <dbReference type="EMBL" id="KMP04062.1"/>
    </source>
</evidence>
<gene>
    <name evidence="2" type="ORF">CIRG_03753</name>
</gene>
<dbReference type="STRING" id="404692.A0A0J7B2Q1"/>
<feature type="region of interest" description="Disordered" evidence="1">
    <location>
        <begin position="1"/>
        <end position="55"/>
    </location>
</feature>
<feature type="compositionally biased region" description="Basic and acidic residues" evidence="1">
    <location>
        <begin position="24"/>
        <end position="39"/>
    </location>
</feature>
<protein>
    <submittedName>
        <fullName evidence="2">Uncharacterized protein</fullName>
    </submittedName>
</protein>
<dbReference type="OrthoDB" id="9547406at2759"/>